<organism evidence="1 2">
    <name type="scientific">Trifolium medium</name>
    <dbReference type="NCBI Taxonomy" id="97028"/>
    <lineage>
        <taxon>Eukaryota</taxon>
        <taxon>Viridiplantae</taxon>
        <taxon>Streptophyta</taxon>
        <taxon>Embryophyta</taxon>
        <taxon>Tracheophyta</taxon>
        <taxon>Spermatophyta</taxon>
        <taxon>Magnoliopsida</taxon>
        <taxon>eudicotyledons</taxon>
        <taxon>Gunneridae</taxon>
        <taxon>Pentapetalae</taxon>
        <taxon>rosids</taxon>
        <taxon>fabids</taxon>
        <taxon>Fabales</taxon>
        <taxon>Fabaceae</taxon>
        <taxon>Papilionoideae</taxon>
        <taxon>50 kb inversion clade</taxon>
        <taxon>NPAAA clade</taxon>
        <taxon>Hologalegina</taxon>
        <taxon>IRL clade</taxon>
        <taxon>Trifolieae</taxon>
        <taxon>Trifolium</taxon>
    </lineage>
</organism>
<evidence type="ECO:0000313" key="1">
    <source>
        <dbReference type="EMBL" id="MCI56183.1"/>
    </source>
</evidence>
<comment type="caution">
    <text evidence="1">The sequence shown here is derived from an EMBL/GenBank/DDBJ whole genome shotgun (WGS) entry which is preliminary data.</text>
</comment>
<protein>
    <submittedName>
        <fullName evidence="1">Uncharacterized protein</fullName>
    </submittedName>
</protein>
<reference evidence="1 2" key="1">
    <citation type="journal article" date="2018" name="Front. Plant Sci.">
        <title>Red Clover (Trifolium pratense) and Zigzag Clover (T. medium) - A Picture of Genomic Similarities and Differences.</title>
        <authorList>
            <person name="Dluhosova J."/>
            <person name="Istvanek J."/>
            <person name="Nedelnik J."/>
            <person name="Repkova J."/>
        </authorList>
    </citation>
    <scope>NUCLEOTIDE SEQUENCE [LARGE SCALE GENOMIC DNA]</scope>
    <source>
        <strain evidence="2">cv. 10/8</strain>
        <tissue evidence="1">Leaf</tissue>
    </source>
</reference>
<name>A0A392T4Z1_9FABA</name>
<dbReference type="EMBL" id="LXQA010508410">
    <property type="protein sequence ID" value="MCI56183.1"/>
    <property type="molecule type" value="Genomic_DNA"/>
</dbReference>
<feature type="non-terminal residue" evidence="1">
    <location>
        <position position="1"/>
    </location>
</feature>
<dbReference type="Proteomes" id="UP000265520">
    <property type="component" value="Unassembled WGS sequence"/>
</dbReference>
<accession>A0A392T4Z1</accession>
<keyword evidence="2" id="KW-1185">Reference proteome</keyword>
<sequence length="24" mass="2798">LARIEIEGSARFDPKEISNYVDQF</sequence>
<proteinExistence type="predicted"/>
<evidence type="ECO:0000313" key="2">
    <source>
        <dbReference type="Proteomes" id="UP000265520"/>
    </source>
</evidence>
<dbReference type="AlphaFoldDB" id="A0A392T4Z1"/>